<dbReference type="PANTHER" id="PTHR30121">
    <property type="entry name" value="UNCHARACTERIZED PROTEIN YJGR-RELATED"/>
    <property type="match status" value="1"/>
</dbReference>
<geneLocation type="plasmid" evidence="1">
    <name>pAM65-52-5-100K</name>
</geneLocation>
<dbReference type="Gene3D" id="3.40.50.300">
    <property type="entry name" value="P-loop containing nucleotide triphosphate hydrolases"/>
    <property type="match status" value="2"/>
</dbReference>
<dbReference type="InterPro" id="IPR016628">
    <property type="entry name" value="ATPase_SAG2001_prd"/>
</dbReference>
<reference evidence="1" key="1">
    <citation type="journal article" date="2017" name="Res. Microbiol.">
        <title>Comparative genomics of extrachromosomal elements in Bacillus thuringiensis subsp. israelensis.</title>
        <authorList>
            <person name="Bolotin A."/>
            <person name="Gillis A."/>
            <person name="Sanchis V."/>
            <person name="Nielsen-LeRoux C."/>
            <person name="Mahillon J."/>
            <person name="Lereclus D."/>
            <person name="Sorokin A."/>
        </authorList>
    </citation>
    <scope>NUCLEOTIDE SEQUENCE</scope>
    <source>
        <strain evidence="1">AM65-52</strain>
        <plasmid evidence="1">pAM65-52-5-100K</plasmid>
    </source>
</reference>
<organism evidence="1">
    <name type="scientific">Bacillus thuringiensis subsp. israelensis</name>
    <dbReference type="NCBI Taxonomy" id="1430"/>
    <lineage>
        <taxon>Bacteria</taxon>
        <taxon>Bacillati</taxon>
        <taxon>Bacillota</taxon>
        <taxon>Bacilli</taxon>
        <taxon>Bacillales</taxon>
        <taxon>Bacillaceae</taxon>
        <taxon>Bacillus</taxon>
        <taxon>Bacillus cereus group</taxon>
    </lineage>
</organism>
<dbReference type="PIRSF" id="PIRSF015040">
    <property type="entry name" value="ATPase_SAG2001_prd"/>
    <property type="match status" value="1"/>
</dbReference>
<dbReference type="InterPro" id="IPR051162">
    <property type="entry name" value="T4SS_component"/>
</dbReference>
<dbReference type="EMBL" id="CP013280">
    <property type="protein sequence ID" value="AND28806.1"/>
    <property type="molecule type" value="Genomic_DNA"/>
</dbReference>
<dbReference type="SUPFAM" id="SSF52540">
    <property type="entry name" value="P-loop containing nucleoside triphosphate hydrolases"/>
    <property type="match status" value="1"/>
</dbReference>
<accession>A0A160LKL4</accession>
<keyword evidence="1" id="KW-0614">Plasmid</keyword>
<dbReference type="InterPro" id="IPR027417">
    <property type="entry name" value="P-loop_NTPase"/>
</dbReference>
<dbReference type="Pfam" id="PF12846">
    <property type="entry name" value="AAA_10"/>
    <property type="match status" value="1"/>
</dbReference>
<sequence>MLKKMNRPPLKHVEKNLAFSTDGKVSAVYEVDGFEYDHQDESTKKVYYRNQLALFTHQEYDIHLLVIPRTTNSDEILDEHISTLKGPMAPTGRFLFKKVKEYLRNAAIAKENMEYRFFVLVQLNMEQKERQIRNPVVETWKFMKKVREGFAETAQNISGMNVTDILEEEIENYLEVEDVLFSQVRGAFPNTRRAKPSTTRFLFHHNFKRGMKELNRDQNWKVGFTVTLQNEEGKAVKVRRPDLQEMVQLTDTVIDESPGRSLILERQNEEGEIETSHVAFLAVKDMPEISAFPGGEWIYRIQSHSLKFPVEMSIRAYHLENQMVTQKLSNSELELNDQRQQAMVGGRTTDLTIDRKARGVKIVKDRFETTGAPGYELSVLFCVYAEDEKTLKSRVNTLITEYRKMKIELVNPYGEQLAYFYEFLPGSKRYNTDFKLFVEPGVLAMGMFGATTQIGDNQGFYIGKTKKLNRPVFVRPELAAKALDNIVTAFESLSVMFAGQTGKGKSFLMNLLAFWIVMSGGRAFIIDPKGDRTRWPELLPGFNEDTLQVWTLGKNKEDAGCLDPFRISATIEDAKSLALEILTFLSDVGLEDIRYDYLYKAIERVAEKEDACLTLVRKELVEMKKEPNLLPTELERLNALTNRLATLEGIQLGDLLFGRPGQDYRVLSLERPLQVLQIQHLRIPKSEEKNESVTDKLSRSILIALAAFGKSLMHSDRSIFKVYLQDEASSILKNKEGAASSDKIIREGRYHNIGLYLGTQNASDYQSENKEVANVGMKFCFALKYDKEAEEMLRYYNLPVTEENILMLRQLRRGEALFQDIFGRTAVVEIDPVFQELKTAFDSSTKTDEERAQQLA</sequence>
<gene>
    <name evidence="1" type="ORF">ATN07_34445</name>
</gene>
<dbReference type="AlphaFoldDB" id="A0A160LKL4"/>
<dbReference type="RefSeq" id="WP_000914527.1">
    <property type="nucleotide sequence ID" value="NZ_CP013280.1"/>
</dbReference>
<proteinExistence type="predicted"/>
<evidence type="ECO:0000313" key="1">
    <source>
        <dbReference type="EMBL" id="AND28806.1"/>
    </source>
</evidence>
<name>A0A160LKL4_BACTI</name>
<protein>
    <submittedName>
        <fullName evidence="1">Recombinase RmuC</fullName>
    </submittedName>
</protein>
<dbReference type="PANTHER" id="PTHR30121:SF6">
    <property type="entry name" value="SLR6007 PROTEIN"/>
    <property type="match status" value="1"/>
</dbReference>